<keyword evidence="3" id="KW-1185">Reference proteome</keyword>
<dbReference type="AlphaFoldDB" id="A0AAE1DN21"/>
<evidence type="ECO:0000313" key="3">
    <source>
        <dbReference type="Proteomes" id="UP001283361"/>
    </source>
</evidence>
<organism evidence="2 3">
    <name type="scientific">Elysia crispata</name>
    <name type="common">lettuce slug</name>
    <dbReference type="NCBI Taxonomy" id="231223"/>
    <lineage>
        <taxon>Eukaryota</taxon>
        <taxon>Metazoa</taxon>
        <taxon>Spiralia</taxon>
        <taxon>Lophotrochozoa</taxon>
        <taxon>Mollusca</taxon>
        <taxon>Gastropoda</taxon>
        <taxon>Heterobranchia</taxon>
        <taxon>Euthyneura</taxon>
        <taxon>Panpulmonata</taxon>
        <taxon>Sacoglossa</taxon>
        <taxon>Placobranchoidea</taxon>
        <taxon>Plakobranchidae</taxon>
        <taxon>Elysia</taxon>
    </lineage>
</organism>
<feature type="transmembrane region" description="Helical" evidence="1">
    <location>
        <begin position="61"/>
        <end position="85"/>
    </location>
</feature>
<protein>
    <submittedName>
        <fullName evidence="2">Uncharacterized protein</fullName>
    </submittedName>
</protein>
<comment type="caution">
    <text evidence="2">The sequence shown here is derived from an EMBL/GenBank/DDBJ whole genome shotgun (WGS) entry which is preliminary data.</text>
</comment>
<evidence type="ECO:0000313" key="2">
    <source>
        <dbReference type="EMBL" id="KAK3776402.1"/>
    </source>
</evidence>
<dbReference type="Proteomes" id="UP001283361">
    <property type="component" value="Unassembled WGS sequence"/>
</dbReference>
<sequence length="100" mass="11283">MRWIVFFAAPPSPVVQERLPPRTTQSSRRRRRWAATAFSTSRPMDWNVACTAIVVALLSRVYLLLFAPGTLLADPSVCGAVLLLFRQDEAGRLRFRQALP</sequence>
<keyword evidence="1" id="KW-0812">Transmembrane</keyword>
<keyword evidence="1" id="KW-0472">Membrane</keyword>
<evidence type="ECO:0000256" key="1">
    <source>
        <dbReference type="SAM" id="Phobius"/>
    </source>
</evidence>
<name>A0AAE1DN21_9GAST</name>
<keyword evidence="1" id="KW-1133">Transmembrane helix</keyword>
<gene>
    <name evidence="2" type="ORF">RRG08_023755</name>
</gene>
<accession>A0AAE1DN21</accession>
<proteinExistence type="predicted"/>
<dbReference type="EMBL" id="JAWDGP010003216">
    <property type="protein sequence ID" value="KAK3776402.1"/>
    <property type="molecule type" value="Genomic_DNA"/>
</dbReference>
<reference evidence="2" key="1">
    <citation type="journal article" date="2023" name="G3 (Bethesda)">
        <title>A reference genome for the long-term kleptoplast-retaining sea slug Elysia crispata morphotype clarki.</title>
        <authorList>
            <person name="Eastman K.E."/>
            <person name="Pendleton A.L."/>
            <person name="Shaikh M.A."/>
            <person name="Suttiyut T."/>
            <person name="Ogas R."/>
            <person name="Tomko P."/>
            <person name="Gavelis G."/>
            <person name="Widhalm J.R."/>
            <person name="Wisecaver J.H."/>
        </authorList>
    </citation>
    <scope>NUCLEOTIDE SEQUENCE</scope>
    <source>
        <strain evidence="2">ECLA1</strain>
    </source>
</reference>